<reference evidence="2 3" key="1">
    <citation type="submission" date="2019-01" db="EMBL/GenBank/DDBJ databases">
        <title>Pseudolysobacter antarctica gen. nov., sp. nov., isolated from Fildes Peninsula, Antarctica.</title>
        <authorList>
            <person name="Wei Z."/>
            <person name="Peng F."/>
        </authorList>
    </citation>
    <scope>NUCLEOTIDE SEQUENCE [LARGE SCALE GENOMIC DNA]</scope>
    <source>
        <strain evidence="2 3">AQ6-296</strain>
    </source>
</reference>
<evidence type="ECO:0000259" key="1">
    <source>
        <dbReference type="Pfam" id="PF13649"/>
    </source>
</evidence>
<keyword evidence="2" id="KW-0489">Methyltransferase</keyword>
<dbReference type="Pfam" id="PF13649">
    <property type="entry name" value="Methyltransf_25"/>
    <property type="match status" value="1"/>
</dbReference>
<proteinExistence type="predicted"/>
<dbReference type="RefSeq" id="WP_129831378.1">
    <property type="nucleotide sequence ID" value="NZ_CP035704.1"/>
</dbReference>
<dbReference type="EMBL" id="CP035704">
    <property type="protein sequence ID" value="QBB69122.1"/>
    <property type="molecule type" value="Genomic_DNA"/>
</dbReference>
<accession>A0A411HF64</accession>
<evidence type="ECO:0000313" key="2">
    <source>
        <dbReference type="EMBL" id="QBB69122.1"/>
    </source>
</evidence>
<feature type="domain" description="Methyltransferase" evidence="1">
    <location>
        <begin position="56"/>
        <end position="150"/>
    </location>
</feature>
<name>A0A411HF64_9GAMM</name>
<sequence>MTFQNYKSFWDNKATTMQGAMIAVDGSTDENTVRLTGIYSADQATKALELTATDRVLELGCGVGRIGHELAPHVGYWHGVDISANMIAQARERLQKFDNVGLSELTRTSLSEFPDASFDKAYCIAVFIHMDKEDFFLYLRELNRVLKPGGRIFFDHWNLASTVGWRRWFLEVQQYVDVDPSVRKDVARNQFTTPQEVSVFLQHAGFEELGNWSESPWVQALGAKPGAGLDIAAARARAAANGADIEYTPLWTELFNQLMDVTIGEMKPQAMLELLLDDNRGKEIPMFRAMFLGIWRLNEKHWGAAPTV</sequence>
<dbReference type="OrthoDB" id="529208at2"/>
<dbReference type="GO" id="GO:0032259">
    <property type="term" value="P:methylation"/>
    <property type="evidence" value="ECO:0007669"/>
    <property type="project" value="UniProtKB-KW"/>
</dbReference>
<evidence type="ECO:0000313" key="3">
    <source>
        <dbReference type="Proteomes" id="UP000291562"/>
    </source>
</evidence>
<dbReference type="Gene3D" id="3.40.50.150">
    <property type="entry name" value="Vaccinia Virus protein VP39"/>
    <property type="match status" value="1"/>
</dbReference>
<keyword evidence="2" id="KW-0808">Transferase</keyword>
<dbReference type="Proteomes" id="UP000291562">
    <property type="component" value="Chromosome"/>
</dbReference>
<dbReference type="InterPro" id="IPR029063">
    <property type="entry name" value="SAM-dependent_MTases_sf"/>
</dbReference>
<dbReference type="InterPro" id="IPR041698">
    <property type="entry name" value="Methyltransf_25"/>
</dbReference>
<dbReference type="GO" id="GO:0008168">
    <property type="term" value="F:methyltransferase activity"/>
    <property type="evidence" value="ECO:0007669"/>
    <property type="project" value="UniProtKB-KW"/>
</dbReference>
<dbReference type="CDD" id="cd02440">
    <property type="entry name" value="AdoMet_MTases"/>
    <property type="match status" value="1"/>
</dbReference>
<keyword evidence="3" id="KW-1185">Reference proteome</keyword>
<organism evidence="2 3">
    <name type="scientific">Pseudolysobacter antarcticus</name>
    <dbReference type="NCBI Taxonomy" id="2511995"/>
    <lineage>
        <taxon>Bacteria</taxon>
        <taxon>Pseudomonadati</taxon>
        <taxon>Pseudomonadota</taxon>
        <taxon>Gammaproteobacteria</taxon>
        <taxon>Lysobacterales</taxon>
        <taxon>Rhodanobacteraceae</taxon>
        <taxon>Pseudolysobacter</taxon>
    </lineage>
</organism>
<dbReference type="AlphaFoldDB" id="A0A411HF64"/>
<protein>
    <submittedName>
        <fullName evidence="2">Class I SAM-dependent methyltransferase</fullName>
    </submittedName>
</protein>
<gene>
    <name evidence="2" type="ORF">ELE36_01285</name>
</gene>
<dbReference type="PANTHER" id="PTHR42912">
    <property type="entry name" value="METHYLTRANSFERASE"/>
    <property type="match status" value="1"/>
</dbReference>
<dbReference type="InterPro" id="IPR050508">
    <property type="entry name" value="Methyltransf_Superfamily"/>
</dbReference>
<dbReference type="KEGG" id="xbc:ELE36_01285"/>
<dbReference type="SUPFAM" id="SSF53335">
    <property type="entry name" value="S-adenosyl-L-methionine-dependent methyltransferases"/>
    <property type="match status" value="1"/>
</dbReference>